<name>A0A268P246_SHOCL</name>
<evidence type="ECO:0000313" key="2">
    <source>
        <dbReference type="EMBL" id="PAE89569.1"/>
    </source>
</evidence>
<feature type="region of interest" description="Disordered" evidence="1">
    <location>
        <begin position="52"/>
        <end position="92"/>
    </location>
</feature>
<protein>
    <submittedName>
        <fullName evidence="2">Uncharacterized protein</fullName>
    </submittedName>
</protein>
<feature type="compositionally biased region" description="Basic and acidic residues" evidence="1">
    <location>
        <begin position="52"/>
        <end position="66"/>
    </location>
</feature>
<evidence type="ECO:0000313" key="3">
    <source>
        <dbReference type="Proteomes" id="UP000216207"/>
    </source>
</evidence>
<organism evidence="2 3">
    <name type="scientific">Shouchella clausii</name>
    <name type="common">Alkalihalobacillus clausii</name>
    <dbReference type="NCBI Taxonomy" id="79880"/>
    <lineage>
        <taxon>Bacteria</taxon>
        <taxon>Bacillati</taxon>
        <taxon>Bacillota</taxon>
        <taxon>Bacilli</taxon>
        <taxon>Bacillales</taxon>
        <taxon>Bacillaceae</taxon>
        <taxon>Shouchella</taxon>
    </lineage>
</organism>
<dbReference type="RefSeq" id="WP_095255102.1">
    <property type="nucleotide sequence ID" value="NZ_BOQQ01000002.1"/>
</dbReference>
<gene>
    <name evidence="2" type="ORF">CHH72_07985</name>
</gene>
<accession>A0A268P246</accession>
<comment type="caution">
    <text evidence="2">The sequence shown here is derived from an EMBL/GenBank/DDBJ whole genome shotgun (WGS) entry which is preliminary data.</text>
</comment>
<sequence length="92" mass="10628">MQNQYQQLIEVLVRQVLKKHNVSPTKDLSEEEKEKIRSTAFGLQQQVEELLKEKQTGTNEEAKNGKGNDSQGKSDPFSEILKRKAEKRKKTE</sequence>
<evidence type="ECO:0000256" key="1">
    <source>
        <dbReference type="SAM" id="MobiDB-lite"/>
    </source>
</evidence>
<dbReference type="AlphaFoldDB" id="A0A268P246"/>
<dbReference type="EMBL" id="NPCC01000008">
    <property type="protein sequence ID" value="PAE89569.1"/>
    <property type="molecule type" value="Genomic_DNA"/>
</dbReference>
<proteinExistence type="predicted"/>
<dbReference type="Proteomes" id="UP000216207">
    <property type="component" value="Unassembled WGS sequence"/>
</dbReference>
<reference evidence="2 3" key="1">
    <citation type="submission" date="2017-07" db="EMBL/GenBank/DDBJ databases">
        <title>Isolation and whole genome analysis of endospore-forming bacteria from heroin.</title>
        <authorList>
            <person name="Kalinowski J."/>
            <person name="Ahrens B."/>
            <person name="Al-Dilaimi A."/>
            <person name="Winkler A."/>
            <person name="Wibberg D."/>
            <person name="Schleenbecker U."/>
            <person name="Ruckert C."/>
            <person name="Wolfel R."/>
            <person name="Grass G."/>
        </authorList>
    </citation>
    <scope>NUCLEOTIDE SEQUENCE [LARGE SCALE GENOMIC DNA]</scope>
    <source>
        <strain evidence="2 3">7539</strain>
    </source>
</reference>